<name>A0ABR7VMW9_VIRHA</name>
<gene>
    <name evidence="1" type="ORF">IC602_11690</name>
</gene>
<accession>A0ABR7VMW9</accession>
<evidence type="ECO:0000313" key="2">
    <source>
        <dbReference type="Proteomes" id="UP000621631"/>
    </source>
</evidence>
<comment type="caution">
    <text evidence="1">The sequence shown here is derived from an EMBL/GenBank/DDBJ whole genome shotgun (WGS) entry which is preliminary data.</text>
</comment>
<protein>
    <submittedName>
        <fullName evidence="1">Uncharacterized protein</fullName>
    </submittedName>
</protein>
<evidence type="ECO:0000313" key="1">
    <source>
        <dbReference type="EMBL" id="MBD1223258.1"/>
    </source>
</evidence>
<dbReference type="Proteomes" id="UP000621631">
    <property type="component" value="Unassembled WGS sequence"/>
</dbReference>
<proteinExistence type="predicted"/>
<sequence length="70" mass="7947">MNHYAEQYKLMRNGKHDDVEDMNRSFVSIAQAIAITGNISDLKALSKVHFNDVSNFFETEAVNNETNQAI</sequence>
<keyword evidence="2" id="KW-1185">Reference proteome</keyword>
<dbReference type="RefSeq" id="WP_189778346.1">
    <property type="nucleotide sequence ID" value="NZ_JACWEZ010000006.1"/>
</dbReference>
<dbReference type="EMBL" id="JACWEZ010000006">
    <property type="protein sequence ID" value="MBD1223258.1"/>
    <property type="molecule type" value="Genomic_DNA"/>
</dbReference>
<organism evidence="1 2">
    <name type="scientific">Virgibacillus halodenitrificans</name>
    <name type="common">Bacillus halodenitrificans</name>
    <dbReference type="NCBI Taxonomy" id="1482"/>
    <lineage>
        <taxon>Bacteria</taxon>
        <taxon>Bacillati</taxon>
        <taxon>Bacillota</taxon>
        <taxon>Bacilli</taxon>
        <taxon>Bacillales</taxon>
        <taxon>Bacillaceae</taxon>
        <taxon>Virgibacillus</taxon>
    </lineage>
</organism>
<reference evidence="1 2" key="1">
    <citation type="submission" date="2020-09" db="EMBL/GenBank/DDBJ databases">
        <title>Draft Genome Sequences of Oil-Oxidizing Bacteria Halomonas titanicae, Marinobacter lutaoensis, and Virgibacillus halodenitrificans Isolated from Highly Saline Environments.</title>
        <authorList>
            <person name="Grouzdev D.S."/>
            <person name="Sokolova D.S."/>
            <person name="Semenova E.M."/>
            <person name="Borzenkov I.A."/>
            <person name="Bidzhieva S.K."/>
            <person name="Poltaraus A.B."/>
            <person name="Nazina T.N."/>
        </authorList>
    </citation>
    <scope>NUCLEOTIDE SEQUENCE [LARGE SCALE GENOMIC DNA]</scope>
    <source>
        <strain evidence="1 2">VKM B-3472D</strain>
    </source>
</reference>